<keyword evidence="1" id="KW-1133">Transmembrane helix</keyword>
<proteinExistence type="predicted"/>
<gene>
    <name evidence="2" type="ORF">SAMN02745911_1392</name>
</gene>
<comment type="caution">
    <text evidence="2">The sequence shown here is derived from an EMBL/GenBank/DDBJ whole genome shotgun (WGS) entry which is preliminary data.</text>
</comment>
<keyword evidence="1" id="KW-0812">Transmembrane</keyword>
<feature type="transmembrane region" description="Helical" evidence="1">
    <location>
        <begin position="20"/>
        <end position="38"/>
    </location>
</feature>
<evidence type="ECO:0000313" key="3">
    <source>
        <dbReference type="Proteomes" id="UP000184290"/>
    </source>
</evidence>
<dbReference type="RefSeq" id="WP_039188076.1">
    <property type="nucleotide sequence ID" value="NZ_FQZC01000002.1"/>
</dbReference>
<dbReference type="Proteomes" id="UP000184290">
    <property type="component" value="Unassembled WGS sequence"/>
</dbReference>
<evidence type="ECO:0000256" key="1">
    <source>
        <dbReference type="SAM" id="Phobius"/>
    </source>
</evidence>
<accession>A0ABY1IDE0</accession>
<name>A0ABY1IDE0_9HYPH</name>
<organism evidence="2 3">
    <name type="scientific">Aureimonas altamirensis DSM 21988</name>
    <dbReference type="NCBI Taxonomy" id="1121026"/>
    <lineage>
        <taxon>Bacteria</taxon>
        <taxon>Pseudomonadati</taxon>
        <taxon>Pseudomonadota</taxon>
        <taxon>Alphaproteobacteria</taxon>
        <taxon>Hyphomicrobiales</taxon>
        <taxon>Aurantimonadaceae</taxon>
        <taxon>Aureimonas</taxon>
    </lineage>
</organism>
<protein>
    <submittedName>
        <fullName evidence="2">Uncharacterized protein</fullName>
    </submittedName>
</protein>
<reference evidence="2 3" key="1">
    <citation type="submission" date="2016-11" db="EMBL/GenBank/DDBJ databases">
        <authorList>
            <person name="Varghese N."/>
            <person name="Submissions S."/>
        </authorList>
    </citation>
    <scope>NUCLEOTIDE SEQUENCE [LARGE SCALE GENOMIC DNA]</scope>
    <source>
        <strain evidence="2 3">DSM 21988</strain>
    </source>
</reference>
<sequence length="96" mass="10132">MSRVSYQGRRCTRRDTAMALCRATIVFGAVAVVAALAIQPGNLRSEPRYATLPSGVDRMETGSIGLQQPAGAIRLDTGRGPAPCLELPDGSRRGSC</sequence>
<keyword evidence="3" id="KW-1185">Reference proteome</keyword>
<evidence type="ECO:0000313" key="2">
    <source>
        <dbReference type="EMBL" id="SHJ01027.1"/>
    </source>
</evidence>
<keyword evidence="1" id="KW-0472">Membrane</keyword>
<dbReference type="EMBL" id="FQZC01000002">
    <property type="protein sequence ID" value="SHJ01027.1"/>
    <property type="molecule type" value="Genomic_DNA"/>
</dbReference>